<proteinExistence type="predicted"/>
<reference evidence="1" key="1">
    <citation type="journal article" date="2015" name="MBio">
        <title>Eco-Evolutionary Dynamics of Episomes among Ecologically Cohesive Bacterial Populations.</title>
        <authorList>
            <person name="Xue H."/>
            <person name="Cordero O.X."/>
            <person name="Camas F.M."/>
            <person name="Trimble W."/>
            <person name="Meyer F."/>
            <person name="Guglielmini J."/>
            <person name="Rocha E.P."/>
            <person name="Polz M.F."/>
        </authorList>
    </citation>
    <scope>NUCLEOTIDE SEQUENCE</scope>
    <source>
        <strain evidence="1">1F_145</strain>
    </source>
</reference>
<dbReference type="AlphaFoldDB" id="A0A0H3ZY48"/>
<evidence type="ECO:0000313" key="1">
    <source>
        <dbReference type="EMBL" id="AKN38386.1"/>
    </source>
</evidence>
<dbReference type="EMBL" id="KP795580">
    <property type="protein sequence ID" value="AKN38386.1"/>
    <property type="molecule type" value="Genomic_DNA"/>
</dbReference>
<sequence>MLCVCSIIKPQLESLSTDSIKSLLTSKGLVIPTPLEPDLFLIFDKLIRDVD</sequence>
<accession>A0A0H3ZY48</accession>
<name>A0A0H3ZY48_VIBSP</name>
<protein>
    <submittedName>
        <fullName evidence="1">Uncharacterized protein</fullName>
    </submittedName>
</protein>
<organism evidence="1">
    <name type="scientific">Vibrio splendidus</name>
    <dbReference type="NCBI Taxonomy" id="29497"/>
    <lineage>
        <taxon>Bacteria</taxon>
        <taxon>Pseudomonadati</taxon>
        <taxon>Pseudomonadota</taxon>
        <taxon>Gammaproteobacteria</taxon>
        <taxon>Vibrionales</taxon>
        <taxon>Vibrionaceae</taxon>
        <taxon>Vibrio</taxon>
    </lineage>
</organism>